<dbReference type="EMBL" id="JYHV01000013">
    <property type="protein sequence ID" value="KJH83006.1"/>
    <property type="molecule type" value="Genomic_DNA"/>
</dbReference>
<dbReference type="InterPro" id="IPR017039">
    <property type="entry name" value="Virul_fac_BrkB"/>
</dbReference>
<evidence type="ECO:0000256" key="6">
    <source>
        <dbReference type="SAM" id="Phobius"/>
    </source>
</evidence>
<proteinExistence type="predicted"/>
<keyword evidence="4 6" id="KW-1133">Transmembrane helix</keyword>
<feature type="transmembrane region" description="Helical" evidence="6">
    <location>
        <begin position="211"/>
        <end position="234"/>
    </location>
</feature>
<evidence type="ECO:0000313" key="7">
    <source>
        <dbReference type="EMBL" id="KJH83006.1"/>
    </source>
</evidence>
<dbReference type="OrthoDB" id="9781030at2"/>
<reference evidence="7 8" key="1">
    <citation type="submission" date="2015-02" db="EMBL/GenBank/DDBJ databases">
        <title>Draft genome sequence of Pseudomonas stutzeri NT0128 isolated from wheat (Triticum turgidum) rhizosphere.</title>
        <authorList>
            <person name="Tovi N."/>
            <person name="Frenk S."/>
            <person name="Hadar Y."/>
            <person name="Minz D."/>
        </authorList>
    </citation>
    <scope>NUCLEOTIDE SEQUENCE [LARGE SCALE GENOMIC DNA]</scope>
    <source>
        <strain evidence="7 8">NT0128</strain>
    </source>
</reference>
<keyword evidence="2" id="KW-1003">Cell membrane</keyword>
<feature type="transmembrane region" description="Helical" evidence="6">
    <location>
        <begin position="34"/>
        <end position="56"/>
    </location>
</feature>
<keyword evidence="3 6" id="KW-0812">Transmembrane</keyword>
<feature type="transmembrane region" description="Helical" evidence="6">
    <location>
        <begin position="246"/>
        <end position="268"/>
    </location>
</feature>
<feature type="transmembrane region" description="Helical" evidence="6">
    <location>
        <begin position="178"/>
        <end position="199"/>
    </location>
</feature>
<dbReference type="PIRSF" id="PIRSF035875">
    <property type="entry name" value="RNase_BN"/>
    <property type="match status" value="1"/>
</dbReference>
<name>A0A0D9AUE8_STUST</name>
<gene>
    <name evidence="7" type="ORF">UF78_06440</name>
</gene>
<evidence type="ECO:0000256" key="1">
    <source>
        <dbReference type="ARBA" id="ARBA00004651"/>
    </source>
</evidence>
<sequence length="291" mass="32198">MALLDTRGIGSFELLKRTFKEFSNDDMTTYASALAYRAIFSLFPFLLFLIAMLGMLDLQTFFIWLREQVSLVLPPDALNLVNPVIDQMQAQKSGLLSVGILVALWSASIGVRSLMNAMNKAYDVEEGRPTWKLMLLAVAYTIGLALILLATAGLMVTGPQVMEWLADQVGLKEIVVTLWTWLRWPVVVILMMLVVALLYYVTPDVEQEFRFITPGSVLSVIVWIAASVGFGIYVQNFGNYDATYGSIGAVIVLLLYFYISAAVLLFGAEMNAVIEHASSEGKEQGDKRVDG</sequence>
<evidence type="ECO:0000256" key="3">
    <source>
        <dbReference type="ARBA" id="ARBA00022692"/>
    </source>
</evidence>
<dbReference type="Proteomes" id="UP000032487">
    <property type="component" value="Unassembled WGS sequence"/>
</dbReference>
<dbReference type="GO" id="GO:0005886">
    <property type="term" value="C:plasma membrane"/>
    <property type="evidence" value="ECO:0007669"/>
    <property type="project" value="UniProtKB-SubCell"/>
</dbReference>
<evidence type="ECO:0000256" key="5">
    <source>
        <dbReference type="ARBA" id="ARBA00023136"/>
    </source>
</evidence>
<evidence type="ECO:0000256" key="2">
    <source>
        <dbReference type="ARBA" id="ARBA00022475"/>
    </source>
</evidence>
<comment type="subcellular location">
    <subcellularLocation>
        <location evidence="1">Cell membrane</location>
        <topology evidence="1">Multi-pass membrane protein</topology>
    </subcellularLocation>
</comment>
<dbReference type="Pfam" id="PF03631">
    <property type="entry name" value="Virul_fac_BrkB"/>
    <property type="match status" value="1"/>
</dbReference>
<evidence type="ECO:0000313" key="8">
    <source>
        <dbReference type="Proteomes" id="UP000032487"/>
    </source>
</evidence>
<feature type="transmembrane region" description="Helical" evidence="6">
    <location>
        <begin position="94"/>
        <end position="114"/>
    </location>
</feature>
<keyword evidence="5 6" id="KW-0472">Membrane</keyword>
<dbReference type="RefSeq" id="WP_045161246.1">
    <property type="nucleotide sequence ID" value="NZ_JYHV01000013.1"/>
</dbReference>
<evidence type="ECO:0000256" key="4">
    <source>
        <dbReference type="ARBA" id="ARBA00022989"/>
    </source>
</evidence>
<dbReference type="PANTHER" id="PTHR30213:SF0">
    <property type="entry name" value="UPF0761 MEMBRANE PROTEIN YIHY"/>
    <property type="match status" value="1"/>
</dbReference>
<comment type="caution">
    <text evidence="7">The sequence shown here is derived from an EMBL/GenBank/DDBJ whole genome shotgun (WGS) entry which is preliminary data.</text>
</comment>
<feature type="transmembrane region" description="Helical" evidence="6">
    <location>
        <begin position="135"/>
        <end position="158"/>
    </location>
</feature>
<protein>
    <submittedName>
        <fullName evidence="7">Ribonuclease BN</fullName>
    </submittedName>
</protein>
<dbReference type="AlphaFoldDB" id="A0A0D9AUE8"/>
<organism evidence="7 8">
    <name type="scientific">Stutzerimonas stutzeri</name>
    <name type="common">Pseudomonas stutzeri</name>
    <dbReference type="NCBI Taxonomy" id="316"/>
    <lineage>
        <taxon>Bacteria</taxon>
        <taxon>Pseudomonadati</taxon>
        <taxon>Pseudomonadota</taxon>
        <taxon>Gammaproteobacteria</taxon>
        <taxon>Pseudomonadales</taxon>
        <taxon>Pseudomonadaceae</taxon>
        <taxon>Stutzerimonas</taxon>
    </lineage>
</organism>
<accession>A0A0D9AUE8</accession>
<dbReference type="NCBIfam" id="TIGR00765">
    <property type="entry name" value="yihY_not_rbn"/>
    <property type="match status" value="1"/>
</dbReference>
<dbReference type="PANTHER" id="PTHR30213">
    <property type="entry name" value="INNER MEMBRANE PROTEIN YHJD"/>
    <property type="match status" value="1"/>
</dbReference>
<dbReference type="PATRIC" id="fig|316.101.peg.280"/>